<dbReference type="SUPFAM" id="SSF46785">
    <property type="entry name" value="Winged helix' DNA-binding domain"/>
    <property type="match status" value="1"/>
</dbReference>
<dbReference type="InterPro" id="IPR036390">
    <property type="entry name" value="WH_DNA-bd_sf"/>
</dbReference>
<dbReference type="GO" id="GO:0003677">
    <property type="term" value="F:DNA binding"/>
    <property type="evidence" value="ECO:0007669"/>
    <property type="project" value="UniProtKB-KW"/>
</dbReference>
<organism evidence="1 2">
    <name type="scientific">Neolewinella antarctica</name>
    <dbReference type="NCBI Taxonomy" id="442734"/>
    <lineage>
        <taxon>Bacteria</taxon>
        <taxon>Pseudomonadati</taxon>
        <taxon>Bacteroidota</taxon>
        <taxon>Saprospiria</taxon>
        <taxon>Saprospirales</taxon>
        <taxon>Lewinellaceae</taxon>
        <taxon>Neolewinella</taxon>
    </lineage>
</organism>
<dbReference type="InterPro" id="IPR036388">
    <property type="entry name" value="WH-like_DNA-bd_sf"/>
</dbReference>
<name>A0ABX0X9F6_9BACT</name>
<sequence length="160" mass="17889">MINQTSKIAALKQNVEELGVFFETTGLTPMESRVFALLLLSDPPERCFNDIWTFLSASKNSGSVALRRLAETGKVTSQPGAVNRRRAFRADPAGWLQHLEAALAKASPLAAVLDHVVRQRTVDPPSDFSKGLTHVRDFLHFVELETADLYERRRKITNDN</sequence>
<dbReference type="EMBL" id="JAATJH010000002">
    <property type="protein sequence ID" value="NJC25899.1"/>
    <property type="molecule type" value="Genomic_DNA"/>
</dbReference>
<dbReference type="RefSeq" id="WP_168036668.1">
    <property type="nucleotide sequence ID" value="NZ_JAATJH010000002.1"/>
</dbReference>
<proteinExistence type="predicted"/>
<protein>
    <submittedName>
        <fullName evidence="1">DNA-binding transcriptional regulator GbsR (MarR family)</fullName>
    </submittedName>
</protein>
<comment type="caution">
    <text evidence="1">The sequence shown here is derived from an EMBL/GenBank/DDBJ whole genome shotgun (WGS) entry which is preliminary data.</text>
</comment>
<reference evidence="1 2" key="1">
    <citation type="submission" date="2020-03" db="EMBL/GenBank/DDBJ databases">
        <title>Genomic Encyclopedia of Type Strains, Phase IV (KMG-IV): sequencing the most valuable type-strain genomes for metagenomic binning, comparative biology and taxonomic classification.</title>
        <authorList>
            <person name="Goeker M."/>
        </authorList>
    </citation>
    <scope>NUCLEOTIDE SEQUENCE [LARGE SCALE GENOMIC DNA]</scope>
    <source>
        <strain evidence="1 2">DSM 105096</strain>
    </source>
</reference>
<gene>
    <name evidence="1" type="ORF">GGR27_001398</name>
</gene>
<evidence type="ECO:0000313" key="2">
    <source>
        <dbReference type="Proteomes" id="UP000770785"/>
    </source>
</evidence>
<keyword evidence="2" id="KW-1185">Reference proteome</keyword>
<dbReference type="Gene3D" id="1.10.10.10">
    <property type="entry name" value="Winged helix-like DNA-binding domain superfamily/Winged helix DNA-binding domain"/>
    <property type="match status" value="1"/>
</dbReference>
<keyword evidence="1" id="KW-0238">DNA-binding</keyword>
<evidence type="ECO:0000313" key="1">
    <source>
        <dbReference type="EMBL" id="NJC25899.1"/>
    </source>
</evidence>
<accession>A0ABX0X9F6</accession>
<dbReference type="Proteomes" id="UP000770785">
    <property type="component" value="Unassembled WGS sequence"/>
</dbReference>